<dbReference type="InterPro" id="IPR011006">
    <property type="entry name" value="CheY-like_superfamily"/>
</dbReference>
<evidence type="ECO:0000259" key="3">
    <source>
        <dbReference type="PROSITE" id="PS51832"/>
    </source>
</evidence>
<evidence type="ECO:0000313" key="5">
    <source>
        <dbReference type="Proteomes" id="UP001320148"/>
    </source>
</evidence>
<dbReference type="EMBL" id="AP024488">
    <property type="protein sequence ID" value="BCS98961.1"/>
    <property type="molecule type" value="Genomic_DNA"/>
</dbReference>
<accession>A0ABM7PNI5</accession>
<dbReference type="PANTHER" id="PTHR45228:SF1">
    <property type="entry name" value="CYCLIC DI-GMP PHOSPHODIESTERASE TM_0186"/>
    <property type="match status" value="1"/>
</dbReference>
<evidence type="ECO:0000256" key="1">
    <source>
        <dbReference type="PROSITE-ProRule" id="PRU00169"/>
    </source>
</evidence>
<dbReference type="SMART" id="SM00448">
    <property type="entry name" value="REC"/>
    <property type="match status" value="1"/>
</dbReference>
<dbReference type="CDD" id="cd00077">
    <property type="entry name" value="HDc"/>
    <property type="match status" value="1"/>
</dbReference>
<reference evidence="4 5" key="1">
    <citation type="submission" date="2021-02" db="EMBL/GenBank/DDBJ databases">
        <title>Complete genome of Desulfoluna sp. strain ASN36.</title>
        <authorList>
            <person name="Takahashi A."/>
            <person name="Kojima H."/>
            <person name="Fukui M."/>
        </authorList>
    </citation>
    <scope>NUCLEOTIDE SEQUENCE [LARGE SCALE GENOMIC DNA]</scope>
    <source>
        <strain evidence="4 5">ASN36</strain>
    </source>
</reference>
<dbReference type="SMART" id="SM00471">
    <property type="entry name" value="HDc"/>
    <property type="match status" value="1"/>
</dbReference>
<evidence type="ECO:0000259" key="2">
    <source>
        <dbReference type="PROSITE" id="PS50110"/>
    </source>
</evidence>
<dbReference type="InterPro" id="IPR003607">
    <property type="entry name" value="HD/PDEase_dom"/>
</dbReference>
<proteinExistence type="predicted"/>
<dbReference type="Gene3D" id="3.40.50.2300">
    <property type="match status" value="1"/>
</dbReference>
<keyword evidence="5" id="KW-1185">Reference proteome</keyword>
<gene>
    <name evidence="4" type="ORF">DSLASN_45930</name>
</gene>
<dbReference type="SUPFAM" id="SSF52172">
    <property type="entry name" value="CheY-like"/>
    <property type="match status" value="1"/>
</dbReference>
<dbReference type="CDD" id="cd00156">
    <property type="entry name" value="REC"/>
    <property type="match status" value="1"/>
</dbReference>
<dbReference type="InterPro" id="IPR037522">
    <property type="entry name" value="HD_GYP_dom"/>
</dbReference>
<dbReference type="InterPro" id="IPR052020">
    <property type="entry name" value="Cyclic_di-GMP/3'3'-cGAMP_PDE"/>
</dbReference>
<name>A0ABM7PNI5_9BACT</name>
<dbReference type="Proteomes" id="UP001320148">
    <property type="component" value="Chromosome"/>
</dbReference>
<dbReference type="Gene3D" id="1.10.3210.10">
    <property type="entry name" value="Hypothetical protein af1432"/>
    <property type="match status" value="1"/>
</dbReference>
<dbReference type="InterPro" id="IPR001789">
    <property type="entry name" value="Sig_transdc_resp-reg_receiver"/>
</dbReference>
<feature type="domain" description="HD-GYP" evidence="3">
    <location>
        <begin position="142"/>
        <end position="339"/>
    </location>
</feature>
<dbReference type="Pfam" id="PF13487">
    <property type="entry name" value="HD_5"/>
    <property type="match status" value="1"/>
</dbReference>
<organism evidence="4 5">
    <name type="scientific">Desulfoluna limicola</name>
    <dbReference type="NCBI Taxonomy" id="2810562"/>
    <lineage>
        <taxon>Bacteria</taxon>
        <taxon>Pseudomonadati</taxon>
        <taxon>Thermodesulfobacteriota</taxon>
        <taxon>Desulfobacteria</taxon>
        <taxon>Desulfobacterales</taxon>
        <taxon>Desulfolunaceae</taxon>
        <taxon>Desulfoluna</taxon>
    </lineage>
</organism>
<dbReference type="SUPFAM" id="SSF109604">
    <property type="entry name" value="HD-domain/PDEase-like"/>
    <property type="match status" value="1"/>
</dbReference>
<evidence type="ECO:0000313" key="4">
    <source>
        <dbReference type="EMBL" id="BCS98961.1"/>
    </source>
</evidence>
<dbReference type="PANTHER" id="PTHR45228">
    <property type="entry name" value="CYCLIC DI-GMP PHOSPHODIESTERASE TM_0186-RELATED"/>
    <property type="match status" value="1"/>
</dbReference>
<feature type="domain" description="Response regulatory" evidence="2">
    <location>
        <begin position="13"/>
        <end position="126"/>
    </location>
</feature>
<sequence length="360" mass="40851">MEHTMEMRLKTTRILVVDDDPATLLLLKRTLERHGAQCITAASGEEALAIMRTTPMDLVLTDIHMPGMGGLTFLKHLKEEIPVDVVVMTGDIKGFRYDTIIHMGAVDFLVKPLEMNEVTLRLQRVIRERRLMRELEIAHTTIKHSYLDTVRRLVVAAEHKDEGTGDHIVRMGDYCVLLASMMDLSDDFIELLRYASPMHDIGKIGIPDAILTKPGRLTDKEFNVIKTHTTIGAKILANSSSEVIRLGQDIAISHHERWNGKGYPKGLKGDTIPLAGRIVCAADVFDTLTSPRPYKSVYPPHVVQEFFEKQREEHFDPDIATLILDNFDHFLALANLNHSEPYPRNDNFFHLSERDIAEMR</sequence>
<dbReference type="Pfam" id="PF00072">
    <property type="entry name" value="Response_reg"/>
    <property type="match status" value="1"/>
</dbReference>
<keyword evidence="1" id="KW-0597">Phosphoprotein</keyword>
<dbReference type="PROSITE" id="PS51832">
    <property type="entry name" value="HD_GYP"/>
    <property type="match status" value="1"/>
</dbReference>
<protein>
    <submittedName>
        <fullName evidence="4">Two-component system response regulator</fullName>
    </submittedName>
</protein>
<feature type="modified residue" description="4-aspartylphosphate" evidence="1">
    <location>
        <position position="62"/>
    </location>
</feature>
<dbReference type="PROSITE" id="PS50110">
    <property type="entry name" value="RESPONSE_REGULATORY"/>
    <property type="match status" value="1"/>
</dbReference>